<protein>
    <submittedName>
        <fullName evidence="1">Uncharacterized protein</fullName>
    </submittedName>
</protein>
<evidence type="ECO:0000313" key="1">
    <source>
        <dbReference type="EMBL" id="MDQ0935141.1"/>
    </source>
</evidence>
<accession>A0ABU0RT18</accession>
<evidence type="ECO:0000313" key="2">
    <source>
        <dbReference type="Proteomes" id="UP001223072"/>
    </source>
</evidence>
<gene>
    <name evidence="1" type="ORF">QFZ49_005112</name>
</gene>
<keyword evidence="2" id="KW-1185">Reference proteome</keyword>
<dbReference type="Proteomes" id="UP001223072">
    <property type="component" value="Unassembled WGS sequence"/>
</dbReference>
<comment type="caution">
    <text evidence="1">The sequence shown here is derived from an EMBL/GenBank/DDBJ whole genome shotgun (WGS) entry which is preliminary data.</text>
</comment>
<proteinExistence type="predicted"/>
<sequence length="119" mass="12254">MGYLCETGRFAEAVDACTRAPTLFRELGDCPGEDQGALPPHVRTGSARALVVRWGGLYAAALAAVRVVAALTTGGGARPTLGMKRPPALSLPGVASAVRGQGPAMIQRISTAPRSTLNR</sequence>
<name>A0ABU0RT18_9ACTN</name>
<reference evidence="1 2" key="1">
    <citation type="submission" date="2023-07" db="EMBL/GenBank/DDBJ databases">
        <title>Comparative genomics of wheat-associated soil bacteria to identify genetic determinants of phenazine resistance.</title>
        <authorList>
            <person name="Mouncey N."/>
        </authorList>
    </citation>
    <scope>NUCLEOTIDE SEQUENCE [LARGE SCALE GENOMIC DNA]</scope>
    <source>
        <strain evidence="1 2">W2I16</strain>
    </source>
</reference>
<dbReference type="EMBL" id="JAUSZS010000006">
    <property type="protein sequence ID" value="MDQ0935141.1"/>
    <property type="molecule type" value="Genomic_DNA"/>
</dbReference>
<organism evidence="1 2">
    <name type="scientific">Streptomyces turgidiscabies</name>
    <dbReference type="NCBI Taxonomy" id="85558"/>
    <lineage>
        <taxon>Bacteria</taxon>
        <taxon>Bacillati</taxon>
        <taxon>Actinomycetota</taxon>
        <taxon>Actinomycetes</taxon>
        <taxon>Kitasatosporales</taxon>
        <taxon>Streptomycetaceae</taxon>
        <taxon>Streptomyces</taxon>
    </lineage>
</organism>